<feature type="transmembrane region" description="Helical" evidence="1">
    <location>
        <begin position="21"/>
        <end position="43"/>
    </location>
</feature>
<keyword evidence="1" id="KW-0472">Membrane</keyword>
<gene>
    <name evidence="2" type="ORF">IHQ68_10490</name>
</gene>
<reference evidence="2" key="1">
    <citation type="submission" date="2020-10" db="EMBL/GenBank/DDBJ databases">
        <authorList>
            <person name="Abbas A."/>
            <person name="Razzaq R."/>
            <person name="Waqas M."/>
            <person name="Abbas N."/>
            <person name="Nielsen T.K."/>
            <person name="Hansen L.H."/>
            <person name="Hussain S."/>
            <person name="Shahid M."/>
        </authorList>
    </citation>
    <scope>NUCLEOTIDE SEQUENCE</scope>
    <source>
        <strain evidence="2">S14</strain>
    </source>
</reference>
<feature type="transmembrane region" description="Helical" evidence="1">
    <location>
        <begin position="159"/>
        <end position="178"/>
    </location>
</feature>
<keyword evidence="1" id="KW-1133">Transmembrane helix</keyword>
<feature type="transmembrane region" description="Helical" evidence="1">
    <location>
        <begin position="92"/>
        <end position="111"/>
    </location>
</feature>
<dbReference type="EMBL" id="JADBEO010000019">
    <property type="protein sequence ID" value="MDR4307046.1"/>
    <property type="molecule type" value="Genomic_DNA"/>
</dbReference>
<feature type="transmembrane region" description="Helical" evidence="1">
    <location>
        <begin position="190"/>
        <end position="210"/>
    </location>
</feature>
<dbReference type="InterPro" id="IPR009495">
    <property type="entry name" value="NrsF"/>
</dbReference>
<name>A0ABU1DFZ0_9HYPH</name>
<sequence>MRTEDLIRAIAADAATPPKRLAPAVWVALAVSAAAAWVAAWGMLPPRPEVDAAFAAVRFPMKFVVTCAFGAAAAALAMRLARPGAALGAARIALFGAAAVLAGAMLVEMYVTPSALWRDRVMGINWLVCLIHVPIFSATPLAVILLAMRRGAPGSPAGLGAAAGLLAGAIGATAYAAFCPNDSPLFVGVWYTLAVGLVTVVGAAIGARLLRW</sequence>
<dbReference type="RefSeq" id="WP_309391499.1">
    <property type="nucleotide sequence ID" value="NZ_JADBEO010000019.1"/>
</dbReference>
<feature type="transmembrane region" description="Helical" evidence="1">
    <location>
        <begin position="63"/>
        <end position="80"/>
    </location>
</feature>
<protein>
    <submittedName>
        <fullName evidence="2">DUF1109 family protein</fullName>
    </submittedName>
</protein>
<organism evidence="2 3">
    <name type="scientific">Chelatococcus sambhunathii</name>
    <dbReference type="NCBI Taxonomy" id="363953"/>
    <lineage>
        <taxon>Bacteria</taxon>
        <taxon>Pseudomonadati</taxon>
        <taxon>Pseudomonadota</taxon>
        <taxon>Alphaproteobacteria</taxon>
        <taxon>Hyphomicrobiales</taxon>
        <taxon>Chelatococcaceae</taxon>
        <taxon>Chelatococcus</taxon>
    </lineage>
</organism>
<keyword evidence="1" id="KW-0812">Transmembrane</keyword>
<keyword evidence="3" id="KW-1185">Reference proteome</keyword>
<feature type="transmembrane region" description="Helical" evidence="1">
    <location>
        <begin position="123"/>
        <end position="147"/>
    </location>
</feature>
<evidence type="ECO:0000313" key="2">
    <source>
        <dbReference type="EMBL" id="MDR4307046.1"/>
    </source>
</evidence>
<dbReference type="Proteomes" id="UP001181622">
    <property type="component" value="Unassembled WGS sequence"/>
</dbReference>
<proteinExistence type="predicted"/>
<evidence type="ECO:0000313" key="3">
    <source>
        <dbReference type="Proteomes" id="UP001181622"/>
    </source>
</evidence>
<evidence type="ECO:0000256" key="1">
    <source>
        <dbReference type="SAM" id="Phobius"/>
    </source>
</evidence>
<comment type="caution">
    <text evidence="2">The sequence shown here is derived from an EMBL/GenBank/DDBJ whole genome shotgun (WGS) entry which is preliminary data.</text>
</comment>
<dbReference type="Pfam" id="PF06532">
    <property type="entry name" value="NrsF"/>
    <property type="match status" value="1"/>
</dbReference>
<accession>A0ABU1DFZ0</accession>